<evidence type="ECO:0000313" key="12">
    <source>
        <dbReference type="Proteomes" id="UP000618382"/>
    </source>
</evidence>
<accession>A0A7Y9K0L8</accession>
<gene>
    <name evidence="10" type="ORF">BKA21_002959</name>
    <name evidence="9" type="ORF">Col01nite_32710</name>
</gene>
<feature type="transmembrane region" description="Helical" evidence="7">
    <location>
        <begin position="144"/>
        <end position="165"/>
    </location>
</feature>
<evidence type="ECO:0000313" key="9">
    <source>
        <dbReference type="EMBL" id="GIG34112.1"/>
    </source>
</evidence>
<dbReference type="InterPro" id="IPR020846">
    <property type="entry name" value="MFS_dom"/>
</dbReference>
<dbReference type="Gene3D" id="1.20.1250.20">
    <property type="entry name" value="MFS general substrate transporter like domains"/>
    <property type="match status" value="2"/>
</dbReference>
<dbReference type="Proteomes" id="UP000618382">
    <property type="component" value="Unassembled WGS sequence"/>
</dbReference>
<dbReference type="InterPro" id="IPR011701">
    <property type="entry name" value="MFS"/>
</dbReference>
<evidence type="ECO:0000256" key="7">
    <source>
        <dbReference type="SAM" id="Phobius"/>
    </source>
</evidence>
<dbReference type="AlphaFoldDB" id="A0A7Y9K0L8"/>
<feature type="transmembrane region" description="Helical" evidence="7">
    <location>
        <begin position="378"/>
        <end position="397"/>
    </location>
</feature>
<protein>
    <submittedName>
        <fullName evidence="10">MFS family permease</fullName>
    </submittedName>
</protein>
<dbReference type="PROSITE" id="PS50850">
    <property type="entry name" value="MFS"/>
    <property type="match status" value="1"/>
</dbReference>
<feature type="transmembrane region" description="Helical" evidence="7">
    <location>
        <begin position="78"/>
        <end position="98"/>
    </location>
</feature>
<evidence type="ECO:0000256" key="6">
    <source>
        <dbReference type="ARBA" id="ARBA00023136"/>
    </source>
</evidence>
<keyword evidence="2" id="KW-0813">Transport</keyword>
<evidence type="ECO:0000256" key="4">
    <source>
        <dbReference type="ARBA" id="ARBA00022692"/>
    </source>
</evidence>
<comment type="caution">
    <text evidence="10">The sequence shown here is derived from an EMBL/GenBank/DDBJ whole genome shotgun (WGS) entry which is preliminary data.</text>
</comment>
<keyword evidence="3" id="KW-1003">Cell membrane</keyword>
<evidence type="ECO:0000256" key="3">
    <source>
        <dbReference type="ARBA" id="ARBA00022475"/>
    </source>
</evidence>
<sequence>MVEAPGAQTVAPPRLPRLWVAVVHYGTTAVGYFGLMAVLVVALHRQGLRADEVAAAVAVFSVCSKVAKIPLAVVMDRIAPHVSLLVGCVLAGGLLAVLPAARTFPAVVAVLVIAGLGVSVNALASKQLAARATDAAASRTTAFAVINVSVNLASAVAAPLALLLLDAGRTRMLFIAVGAAYVVAGIASCSLLRRVEWPPPSRQGWAAYRGVLATPRLAPLLAVNAAGWFLYAQLFNSVPLYVTERLGAGAELGLLFTTNALLIVVFQVPFGRAVEHLGRGMPRAMLAMAFALFAVAFVVGGALPGFVAVVALVVVFSFAEMAFVPTVDVALLETIDDVHRAAGYSVLSVATAIGEASGAAVGITMFAWMHDRGADGGFWYVAAGAAVAAGVLAGLTARRNPRKVPA</sequence>
<evidence type="ECO:0000313" key="11">
    <source>
        <dbReference type="Proteomes" id="UP000577956"/>
    </source>
</evidence>
<organism evidence="10 11">
    <name type="scientific">Cellulomonas oligotrophica</name>
    <dbReference type="NCBI Taxonomy" id="931536"/>
    <lineage>
        <taxon>Bacteria</taxon>
        <taxon>Bacillati</taxon>
        <taxon>Actinomycetota</taxon>
        <taxon>Actinomycetes</taxon>
        <taxon>Micrococcales</taxon>
        <taxon>Cellulomonadaceae</taxon>
        <taxon>Cellulomonas</taxon>
    </lineage>
</organism>
<proteinExistence type="predicted"/>
<feature type="transmembrane region" description="Helical" evidence="7">
    <location>
        <begin position="104"/>
        <end position="124"/>
    </location>
</feature>
<name>A0A7Y9K0L8_9CELL</name>
<dbReference type="InterPro" id="IPR036259">
    <property type="entry name" value="MFS_trans_sf"/>
</dbReference>
<reference evidence="10 11" key="1">
    <citation type="submission" date="2020-07" db="EMBL/GenBank/DDBJ databases">
        <title>Sequencing the genomes of 1000 actinobacteria strains.</title>
        <authorList>
            <person name="Klenk H.-P."/>
        </authorList>
    </citation>
    <scope>NUCLEOTIDE SEQUENCE [LARGE SCALE GENOMIC DNA]</scope>
    <source>
        <strain evidence="10 11">DSM 24482</strain>
    </source>
</reference>
<dbReference type="GO" id="GO:0022857">
    <property type="term" value="F:transmembrane transporter activity"/>
    <property type="evidence" value="ECO:0007669"/>
    <property type="project" value="InterPro"/>
</dbReference>
<keyword evidence="6 7" id="KW-0472">Membrane</keyword>
<dbReference type="InterPro" id="IPR050171">
    <property type="entry name" value="MFS_Transporters"/>
</dbReference>
<feature type="transmembrane region" description="Helical" evidence="7">
    <location>
        <begin position="309"/>
        <end position="332"/>
    </location>
</feature>
<feature type="transmembrane region" description="Helical" evidence="7">
    <location>
        <begin position="252"/>
        <end position="272"/>
    </location>
</feature>
<feature type="transmembrane region" description="Helical" evidence="7">
    <location>
        <begin position="171"/>
        <end position="192"/>
    </location>
</feature>
<evidence type="ECO:0000313" key="10">
    <source>
        <dbReference type="EMBL" id="NYD87410.1"/>
    </source>
</evidence>
<dbReference type="Pfam" id="PF07690">
    <property type="entry name" value="MFS_1"/>
    <property type="match status" value="1"/>
</dbReference>
<dbReference type="EMBL" id="JACCBK010000001">
    <property type="protein sequence ID" value="NYD87410.1"/>
    <property type="molecule type" value="Genomic_DNA"/>
</dbReference>
<feature type="transmembrane region" description="Helical" evidence="7">
    <location>
        <begin position="344"/>
        <end position="366"/>
    </location>
</feature>
<dbReference type="SUPFAM" id="SSF103473">
    <property type="entry name" value="MFS general substrate transporter"/>
    <property type="match status" value="1"/>
</dbReference>
<comment type="subcellular location">
    <subcellularLocation>
        <location evidence="1">Cell membrane</location>
        <topology evidence="1">Multi-pass membrane protein</topology>
    </subcellularLocation>
</comment>
<keyword evidence="4 7" id="KW-0812">Transmembrane</keyword>
<keyword evidence="5 7" id="KW-1133">Transmembrane helix</keyword>
<dbReference type="GO" id="GO:0005886">
    <property type="term" value="C:plasma membrane"/>
    <property type="evidence" value="ECO:0007669"/>
    <property type="project" value="UniProtKB-SubCell"/>
</dbReference>
<feature type="transmembrane region" description="Helical" evidence="7">
    <location>
        <begin position="284"/>
        <end position="303"/>
    </location>
</feature>
<feature type="domain" description="Major facilitator superfamily (MFS) profile" evidence="8">
    <location>
        <begin position="173"/>
        <end position="406"/>
    </location>
</feature>
<dbReference type="EMBL" id="BONN01000012">
    <property type="protein sequence ID" value="GIG34112.1"/>
    <property type="molecule type" value="Genomic_DNA"/>
</dbReference>
<feature type="transmembrane region" description="Helical" evidence="7">
    <location>
        <begin position="213"/>
        <end position="232"/>
    </location>
</feature>
<dbReference type="Proteomes" id="UP000577956">
    <property type="component" value="Unassembled WGS sequence"/>
</dbReference>
<dbReference type="PANTHER" id="PTHR23517:SF2">
    <property type="entry name" value="MULTIDRUG RESISTANCE PROTEIN MDTH"/>
    <property type="match status" value="1"/>
</dbReference>
<evidence type="ECO:0000256" key="2">
    <source>
        <dbReference type="ARBA" id="ARBA00022448"/>
    </source>
</evidence>
<feature type="transmembrane region" description="Helical" evidence="7">
    <location>
        <begin position="22"/>
        <end position="43"/>
    </location>
</feature>
<dbReference type="RefSeq" id="WP_140459757.1">
    <property type="nucleotide sequence ID" value="NZ_BAABFI010000007.1"/>
</dbReference>
<evidence type="ECO:0000256" key="1">
    <source>
        <dbReference type="ARBA" id="ARBA00004651"/>
    </source>
</evidence>
<evidence type="ECO:0000259" key="8">
    <source>
        <dbReference type="PROSITE" id="PS50850"/>
    </source>
</evidence>
<dbReference type="PANTHER" id="PTHR23517">
    <property type="entry name" value="RESISTANCE PROTEIN MDTM, PUTATIVE-RELATED-RELATED"/>
    <property type="match status" value="1"/>
</dbReference>
<evidence type="ECO:0000256" key="5">
    <source>
        <dbReference type="ARBA" id="ARBA00022989"/>
    </source>
</evidence>
<keyword evidence="12" id="KW-1185">Reference proteome</keyword>
<reference evidence="9 12" key="2">
    <citation type="submission" date="2021-01" db="EMBL/GenBank/DDBJ databases">
        <title>Whole genome shotgun sequence of Cellulomonas oligotrophica NBRC 109435.</title>
        <authorList>
            <person name="Komaki H."/>
            <person name="Tamura T."/>
        </authorList>
    </citation>
    <scope>NUCLEOTIDE SEQUENCE [LARGE SCALE GENOMIC DNA]</scope>
    <source>
        <strain evidence="9 12">NBRC 109435</strain>
    </source>
</reference>